<dbReference type="HAMAP" id="MF_00429">
    <property type="entry name" value="NqrE"/>
    <property type="match status" value="1"/>
</dbReference>
<comment type="similarity">
    <text evidence="14">Belongs to the NqrDE/RnfAE family.</text>
</comment>
<dbReference type="InterPro" id="IPR010967">
    <property type="entry name" value="NqrE"/>
</dbReference>
<dbReference type="PIRSF" id="PIRSF006102">
    <property type="entry name" value="NQR_DE"/>
    <property type="match status" value="1"/>
</dbReference>
<accession>A0ABY7HIC5</accession>
<evidence type="ECO:0000256" key="10">
    <source>
        <dbReference type="ARBA" id="ARBA00023065"/>
    </source>
</evidence>
<dbReference type="PANTHER" id="PTHR30335:SF1">
    <property type="entry name" value="NA(+)-TRANSLOCATING NADH-QUINONE REDUCTASE SUBUNIT E"/>
    <property type="match status" value="1"/>
</dbReference>
<gene>
    <name evidence="14 15" type="primary">nqrE</name>
    <name evidence="15" type="ORF">O0S08_23335</name>
</gene>
<evidence type="ECO:0000256" key="6">
    <source>
        <dbReference type="ARBA" id="ARBA00022967"/>
    </source>
</evidence>
<evidence type="ECO:0000313" key="15">
    <source>
        <dbReference type="EMBL" id="WAS99074.1"/>
    </source>
</evidence>
<dbReference type="EC" id="7.2.1.1" evidence="14"/>
<dbReference type="InterPro" id="IPR050133">
    <property type="entry name" value="NqrDE/RnfAE_oxidrdctase"/>
</dbReference>
<evidence type="ECO:0000256" key="13">
    <source>
        <dbReference type="ARBA" id="ARBA00023201"/>
    </source>
</evidence>
<evidence type="ECO:0000256" key="1">
    <source>
        <dbReference type="ARBA" id="ARBA00004127"/>
    </source>
</evidence>
<comment type="function">
    <text evidence="14">NQR complex catalyzes the reduction of ubiquinone-1 to ubiquinol by two successive reactions, coupled with the transport of Na(+) ions from the cytoplasm to the periplasm. NqrA to NqrE are probably involved in the second step, the conversion of ubisemiquinone to ubiquinol.</text>
</comment>
<feature type="transmembrane region" description="Helical" evidence="14">
    <location>
        <begin position="82"/>
        <end position="101"/>
    </location>
</feature>
<dbReference type="EMBL" id="CP114040">
    <property type="protein sequence ID" value="WAS99074.1"/>
    <property type="molecule type" value="Genomic_DNA"/>
</dbReference>
<comment type="subunit">
    <text evidence="14">Composed of six subunits; NqrA, NqrB, NqrC, NqrD, NqrE and NqrF.</text>
</comment>
<feature type="transmembrane region" description="Helical" evidence="14">
    <location>
        <begin position="113"/>
        <end position="135"/>
    </location>
</feature>
<name>A0ABY7HIC5_9BACT</name>
<evidence type="ECO:0000256" key="7">
    <source>
        <dbReference type="ARBA" id="ARBA00022989"/>
    </source>
</evidence>
<dbReference type="InterPro" id="IPR003667">
    <property type="entry name" value="NqrDE/RnfAE"/>
</dbReference>
<reference evidence="15" key="1">
    <citation type="submission" date="2022-11" db="EMBL/GenBank/DDBJ databases">
        <title>Minimal conservation of predation-associated metabolite biosynthetic gene clusters underscores biosynthetic potential of Myxococcota including descriptions for ten novel species: Archangium lansinium sp. nov., Myxococcus landrumus sp. nov., Nannocystis bai.</title>
        <authorList>
            <person name="Ahearne A."/>
            <person name="Stevens C."/>
            <person name="Dowd S."/>
        </authorList>
    </citation>
    <scope>NUCLEOTIDE SEQUENCE</scope>
    <source>
        <strain evidence="15">Fl3</strain>
    </source>
</reference>
<keyword evidence="6 14" id="KW-1278">Translocase</keyword>
<comment type="subcellular location">
    <subcellularLocation>
        <location evidence="14">Cell membrane</location>
        <topology evidence="14">Multi-pass membrane protein</topology>
    </subcellularLocation>
    <subcellularLocation>
        <location evidence="1">Endomembrane system</location>
        <topology evidence="1">Multi-pass membrane protein</topology>
    </subcellularLocation>
</comment>
<evidence type="ECO:0000256" key="8">
    <source>
        <dbReference type="ARBA" id="ARBA00023027"/>
    </source>
</evidence>
<dbReference type="PANTHER" id="PTHR30335">
    <property type="entry name" value="INTEGRAL MEMBRANE PROTEIN OF SOXR-REDUCING COMPLEX"/>
    <property type="match status" value="1"/>
</dbReference>
<sequence length="205" mass="21826">MLEHYLSLLTKSIFVENMALAFFLGMCSFLAVSKKVETAIGLGAAVVFVLAVCVPLNQLIIVSLLKEGALVWISPEFATVDLSFLSFLVQIGTIAAVVQVVEMAVDRYAPALYNALGVFLPLIAVNCAILGASLFMEQREYNLGEAAVFGLGSGIGWAMAIVALAALREKMRYSNVPEGLRGLGIAFILTGLMAIGFLAFSGIQL</sequence>
<keyword evidence="10 14" id="KW-0406">Ion transport</keyword>
<keyword evidence="2 14" id="KW-0813">Transport</keyword>
<evidence type="ECO:0000256" key="5">
    <source>
        <dbReference type="ARBA" id="ARBA00022692"/>
    </source>
</evidence>
<keyword evidence="5 14" id="KW-0812">Transmembrane</keyword>
<proteinExistence type="inferred from homology"/>
<evidence type="ECO:0000256" key="14">
    <source>
        <dbReference type="HAMAP-Rule" id="MF_00429"/>
    </source>
</evidence>
<dbReference type="NCBIfam" id="TIGR01940">
    <property type="entry name" value="nqrE"/>
    <property type="match status" value="1"/>
</dbReference>
<organism evidence="15 16">
    <name type="scientific">Nannocystis punicea</name>
    <dbReference type="NCBI Taxonomy" id="2995304"/>
    <lineage>
        <taxon>Bacteria</taxon>
        <taxon>Pseudomonadati</taxon>
        <taxon>Myxococcota</taxon>
        <taxon>Polyangia</taxon>
        <taxon>Nannocystales</taxon>
        <taxon>Nannocystaceae</taxon>
        <taxon>Nannocystis</taxon>
    </lineage>
</organism>
<evidence type="ECO:0000256" key="12">
    <source>
        <dbReference type="ARBA" id="ARBA00023136"/>
    </source>
</evidence>
<keyword evidence="12 14" id="KW-0472">Membrane</keyword>
<feature type="transmembrane region" description="Helical" evidence="14">
    <location>
        <begin position="39"/>
        <end position="62"/>
    </location>
</feature>
<keyword evidence="9 14" id="KW-0915">Sodium</keyword>
<comment type="catalytic activity">
    <reaction evidence="14">
        <text>a ubiquinone + n Na(+)(in) + NADH + H(+) = a ubiquinol + n Na(+)(out) + NAD(+)</text>
        <dbReference type="Rhea" id="RHEA:47748"/>
        <dbReference type="Rhea" id="RHEA-COMP:9565"/>
        <dbReference type="Rhea" id="RHEA-COMP:9566"/>
        <dbReference type="ChEBI" id="CHEBI:15378"/>
        <dbReference type="ChEBI" id="CHEBI:16389"/>
        <dbReference type="ChEBI" id="CHEBI:17976"/>
        <dbReference type="ChEBI" id="CHEBI:29101"/>
        <dbReference type="ChEBI" id="CHEBI:57540"/>
        <dbReference type="ChEBI" id="CHEBI:57945"/>
        <dbReference type="EC" id="7.2.1.1"/>
    </reaction>
</comment>
<dbReference type="RefSeq" id="WP_269041435.1">
    <property type="nucleotide sequence ID" value="NZ_CP114040.1"/>
</dbReference>
<evidence type="ECO:0000256" key="2">
    <source>
        <dbReference type="ARBA" id="ARBA00022448"/>
    </source>
</evidence>
<feature type="transmembrane region" description="Helical" evidence="14">
    <location>
        <begin position="147"/>
        <end position="167"/>
    </location>
</feature>
<evidence type="ECO:0000256" key="9">
    <source>
        <dbReference type="ARBA" id="ARBA00023053"/>
    </source>
</evidence>
<keyword evidence="4" id="KW-0997">Cell inner membrane</keyword>
<keyword evidence="7 14" id="KW-1133">Transmembrane helix</keyword>
<keyword evidence="11 14" id="KW-0830">Ubiquinone</keyword>
<evidence type="ECO:0000256" key="4">
    <source>
        <dbReference type="ARBA" id="ARBA00022519"/>
    </source>
</evidence>
<feature type="transmembrane region" description="Helical" evidence="14">
    <location>
        <begin position="12"/>
        <end position="32"/>
    </location>
</feature>
<dbReference type="Pfam" id="PF02508">
    <property type="entry name" value="Rnf-Nqr"/>
    <property type="match status" value="1"/>
</dbReference>
<keyword evidence="8 14" id="KW-0520">NAD</keyword>
<evidence type="ECO:0000313" key="16">
    <source>
        <dbReference type="Proteomes" id="UP001164459"/>
    </source>
</evidence>
<evidence type="ECO:0000256" key="11">
    <source>
        <dbReference type="ARBA" id="ARBA00023075"/>
    </source>
</evidence>
<keyword evidence="3 14" id="KW-1003">Cell membrane</keyword>
<evidence type="ECO:0000256" key="3">
    <source>
        <dbReference type="ARBA" id="ARBA00022475"/>
    </source>
</evidence>
<dbReference type="Proteomes" id="UP001164459">
    <property type="component" value="Chromosome"/>
</dbReference>
<protein>
    <recommendedName>
        <fullName evidence="14">Na(+)-translocating NADH-quinone reductase subunit E</fullName>
        <shortName evidence="14">Na(+)-NQR subunit E</shortName>
        <shortName evidence="14">Na(+)-translocating NQR subunit E</shortName>
        <ecNumber evidence="14">7.2.1.1</ecNumber>
    </recommendedName>
    <alternativeName>
        <fullName evidence="14">NQR complex subunit E</fullName>
    </alternativeName>
    <alternativeName>
        <fullName evidence="14">NQR-1 subunit E</fullName>
    </alternativeName>
</protein>
<keyword evidence="16" id="KW-1185">Reference proteome</keyword>
<feature type="transmembrane region" description="Helical" evidence="14">
    <location>
        <begin position="179"/>
        <end position="203"/>
    </location>
</feature>
<keyword evidence="13 14" id="KW-0739">Sodium transport</keyword>